<protein>
    <recommendedName>
        <fullName evidence="6">Sodium/hydrogen exchanger</fullName>
    </recommendedName>
</protein>
<dbReference type="PANTHER" id="PTHR10566:SF120">
    <property type="entry name" value="PROTEIN ACTIVITY OF BC1 COMPLEX KINASE 3, CHLOROPLASTIC"/>
    <property type="match status" value="1"/>
</dbReference>
<dbReference type="GO" id="GO:0016020">
    <property type="term" value="C:membrane"/>
    <property type="evidence" value="ECO:0007669"/>
    <property type="project" value="UniProtKB-SubCell"/>
</dbReference>
<feature type="transmembrane region" description="Helical" evidence="7">
    <location>
        <begin position="130"/>
        <end position="156"/>
    </location>
</feature>
<feature type="transmembrane region" description="Helical" evidence="7">
    <location>
        <begin position="332"/>
        <end position="350"/>
    </location>
</feature>
<evidence type="ECO:0000259" key="8">
    <source>
        <dbReference type="PROSITE" id="PS50011"/>
    </source>
</evidence>
<evidence type="ECO:0000256" key="6">
    <source>
        <dbReference type="RuleBase" id="RU003722"/>
    </source>
</evidence>
<dbReference type="InterPro" id="IPR050154">
    <property type="entry name" value="UbiB_kinase"/>
</dbReference>
<keyword evidence="6" id="KW-0813">Transport</keyword>
<keyword evidence="3 6" id="KW-0812">Transmembrane</keyword>
<accession>A0A3P6H2E0</accession>
<dbReference type="InterPro" id="IPR004709">
    <property type="entry name" value="NaH_exchanger"/>
</dbReference>
<evidence type="ECO:0000256" key="2">
    <source>
        <dbReference type="ARBA" id="ARBA00009670"/>
    </source>
</evidence>
<dbReference type="InterPro" id="IPR006153">
    <property type="entry name" value="Cation/H_exchanger_TM"/>
</dbReference>
<feature type="transmembrane region" description="Helical" evidence="7">
    <location>
        <begin position="231"/>
        <end position="253"/>
    </location>
</feature>
<comment type="similarity">
    <text evidence="2">Belongs to the protein kinase superfamily. ADCK protein kinase family.</text>
</comment>
<proteinExistence type="inferred from homology"/>
<evidence type="ECO:0000256" key="5">
    <source>
        <dbReference type="ARBA" id="ARBA00023136"/>
    </source>
</evidence>
<dbReference type="GO" id="GO:0015385">
    <property type="term" value="F:sodium:proton antiporter activity"/>
    <property type="evidence" value="ECO:0007669"/>
    <property type="project" value="InterPro"/>
</dbReference>
<evidence type="ECO:0000256" key="1">
    <source>
        <dbReference type="ARBA" id="ARBA00004141"/>
    </source>
</evidence>
<keyword evidence="6" id="KW-0739">Sodium transport</keyword>
<dbReference type="GO" id="GO:0005524">
    <property type="term" value="F:ATP binding"/>
    <property type="evidence" value="ECO:0007669"/>
    <property type="project" value="InterPro"/>
</dbReference>
<organism evidence="9">
    <name type="scientific">Brassica oleracea</name>
    <name type="common">Wild cabbage</name>
    <dbReference type="NCBI Taxonomy" id="3712"/>
    <lineage>
        <taxon>Eukaryota</taxon>
        <taxon>Viridiplantae</taxon>
        <taxon>Streptophyta</taxon>
        <taxon>Embryophyta</taxon>
        <taxon>Tracheophyta</taxon>
        <taxon>Spermatophyta</taxon>
        <taxon>Magnoliopsida</taxon>
        <taxon>eudicotyledons</taxon>
        <taxon>Gunneridae</taxon>
        <taxon>Pentapetalae</taxon>
        <taxon>rosids</taxon>
        <taxon>malvids</taxon>
        <taxon>Brassicales</taxon>
        <taxon>Brassicaceae</taxon>
        <taxon>Brassiceae</taxon>
        <taxon>Brassica</taxon>
    </lineage>
</organism>
<dbReference type="PROSITE" id="PS50011">
    <property type="entry name" value="PROTEIN_KINASE_DOM"/>
    <property type="match status" value="1"/>
</dbReference>
<feature type="transmembrane region" description="Helical" evidence="7">
    <location>
        <begin position="21"/>
        <end position="44"/>
    </location>
</feature>
<keyword evidence="6" id="KW-0915">Sodium</keyword>
<dbReference type="SUPFAM" id="SSF56112">
    <property type="entry name" value="Protein kinase-like (PK-like)"/>
    <property type="match status" value="1"/>
</dbReference>
<dbReference type="InterPro" id="IPR011009">
    <property type="entry name" value="Kinase-like_dom_sf"/>
</dbReference>
<feature type="transmembrane region" description="Helical" evidence="7">
    <location>
        <begin position="50"/>
        <end position="69"/>
    </location>
</feature>
<name>A0A3P6H2E0_BRAOL</name>
<feature type="domain" description="Protein kinase" evidence="8">
    <location>
        <begin position="787"/>
        <end position="1117"/>
    </location>
</feature>
<keyword evidence="6" id="KW-0406">Ion transport</keyword>
<evidence type="ECO:0000256" key="3">
    <source>
        <dbReference type="ARBA" id="ARBA00022692"/>
    </source>
</evidence>
<evidence type="ECO:0000256" key="7">
    <source>
        <dbReference type="SAM" id="Phobius"/>
    </source>
</evidence>
<dbReference type="PANTHER" id="PTHR10566">
    <property type="entry name" value="CHAPERONE-ACTIVITY OF BC1 COMPLEX CABC1 -RELATED"/>
    <property type="match status" value="1"/>
</dbReference>
<reference evidence="9" key="1">
    <citation type="submission" date="2018-11" db="EMBL/GenBank/DDBJ databases">
        <authorList>
            <consortium name="Genoscope - CEA"/>
            <person name="William W."/>
        </authorList>
    </citation>
    <scope>NUCLEOTIDE SEQUENCE</scope>
</reference>
<feature type="transmembrane region" description="Helical" evidence="7">
    <location>
        <begin position="429"/>
        <end position="450"/>
    </location>
</feature>
<dbReference type="InterPro" id="IPR004147">
    <property type="entry name" value="ABC1_dom"/>
</dbReference>
<feature type="transmembrane region" description="Helical" evidence="7">
    <location>
        <begin position="362"/>
        <end position="383"/>
    </location>
</feature>
<dbReference type="GO" id="GO:0004672">
    <property type="term" value="F:protein kinase activity"/>
    <property type="evidence" value="ECO:0007669"/>
    <property type="project" value="InterPro"/>
</dbReference>
<keyword evidence="4 7" id="KW-1133">Transmembrane helix</keyword>
<comment type="subcellular location">
    <subcellularLocation>
        <location evidence="1">Membrane</location>
        <topology evidence="1">Multi-pass membrane protein</topology>
    </subcellularLocation>
</comment>
<dbReference type="Pfam" id="PF03109">
    <property type="entry name" value="ABC1"/>
    <property type="match status" value="1"/>
</dbReference>
<sequence>MSELQISPAIHDPQGQEKQQQAAGVGILLQIMMLVLSFVLGHVLRRHKFYYLPEASASLLIGLIVGGLANISNTETSIRTWFNFHDEFFFLFLLPPIILYPLFEFVLHIYSGFSLQPKPFFSNFGAIVTFSVLGTFVASMVTGVLVYLGGVMFLMYKLPFVECLMFGSLISATDPVTVLSIFQELGSDVNLYALVFGESVLNDAMAISLYRTMSLVRSQSAGQNFFMVIVRFLETFVGSMSAVSYEIILFHFIHKRVVSLNAKHLFKYAGLDVDNLQNLECCLFVLFPYFSYMLAEGLSLSGIVSILFTGIVMKHYTYSNLSTNSQRFVSSFFHLISSLAETFVFIYMGFDIAMENHSWSHVGFILFSILFIVIARAANVFGCGYLVNLVRPAHRKIPMTHQKALWYSGLRGAMAFALALQSVHDLPEGHGQTIFTATTAIVVVTVLLIGGSTGTMLEALEVVGDGHDATLGDGFEVVNDRYMNRFDDEDSPSGSGFRTKLREFHKSAASFTELDKNYLTPFFTSNNGDYDDDDDDNEHHHELVLVAVGISSNRERHTSRQKCGPGPRSNYTMSLVVGQSPRLTLTGDGVSLRNSRRNGEKSKLFLVNQRRSTRAALVQAKPREDGVVASSSPSSKPPVIQYRRADLADDLQAEARALSRAVDASVYSPELIAKKHGSQPLKALRRSLEILSALAGFALKLGIDQRQGKLEVNMKKRAGELRRIFTRLGPTFVKLGQGLSTRPDLCPPDYLEELAELQDALPTFPDAEAFACIERELDSSLESIFSSVSPEPIAAASLGQVYKAHLRYSGQVVAVKVQRPGIEEAIGLDFYLIRGVGKLINKYADFITTDVLALIDEFASRVYQELNYVQEAQNARRFKKLYADKADVLVPDIFWDYTSRKVLTMEWVEGTKLNEQVAIESQGLKVLDLVNTGIQCSLRQLLEYGFFHADPHPGNLLATPDGKLAFLDFGMMSETPEEARYAIIGHVVHLVNRDYEAMARDYYALKFLSPDVDVTPIVPALRDFFDDALTYTVSELNFKTLVDGLGAVFYQYPFNVPPYYALILRSLTVLEGLALYADPNFKVLAASYPYFAKRLLTDPNPYLRDALIELLFKDGKFRWNRLENLLQQGSKDRDFSAKEALQPVLKLLLDPNGEELRLLVIKEAVRVSEAIALGTVVDTYNSMPVFLRSLVFSGNGNGPLAMSAGEMESTLELRDQVSRIWSLLQSSDSFDPAILQPIVQVLQQPEARRLGGRVAGGVGQRLAARFLQQLLRATTPSSSSPIP</sequence>
<comment type="similarity">
    <text evidence="6">Belongs to the monovalent cation:proton antiporter 1 (CPA1) transporter (TC 2.A.36) family.</text>
</comment>
<dbReference type="EMBL" id="LR031880">
    <property type="protein sequence ID" value="VDD62685.1"/>
    <property type="molecule type" value="Genomic_DNA"/>
</dbReference>
<dbReference type="NCBIfam" id="TIGR00840">
    <property type="entry name" value="b_cpa1"/>
    <property type="match status" value="1"/>
</dbReference>
<dbReference type="InterPro" id="IPR000719">
    <property type="entry name" value="Prot_kinase_dom"/>
</dbReference>
<dbReference type="Gene3D" id="6.10.140.1330">
    <property type="match status" value="1"/>
</dbReference>
<dbReference type="PRINTS" id="PR01084">
    <property type="entry name" value="NAHEXCHNGR"/>
</dbReference>
<gene>
    <name evidence="9" type="ORF">BOLC6T38138H</name>
</gene>
<keyword evidence="5 7" id="KW-0472">Membrane</keyword>
<dbReference type="Gene3D" id="1.10.510.10">
    <property type="entry name" value="Transferase(Phosphotransferase) domain 1"/>
    <property type="match status" value="1"/>
</dbReference>
<keyword evidence="6" id="KW-0050">Antiport</keyword>
<evidence type="ECO:0000313" key="9">
    <source>
        <dbReference type="EMBL" id="VDD62685.1"/>
    </source>
</evidence>
<dbReference type="CDD" id="cd05121">
    <property type="entry name" value="ABC1_ADCK3-like"/>
    <property type="match status" value="1"/>
</dbReference>
<dbReference type="Pfam" id="PF00999">
    <property type="entry name" value="Na_H_Exchanger"/>
    <property type="match status" value="1"/>
</dbReference>
<feature type="transmembrane region" description="Helical" evidence="7">
    <location>
        <begin position="289"/>
        <end position="312"/>
    </location>
</feature>
<feature type="transmembrane region" description="Helical" evidence="7">
    <location>
        <begin position="89"/>
        <end position="110"/>
    </location>
</feature>
<dbReference type="GO" id="GO:0006885">
    <property type="term" value="P:regulation of pH"/>
    <property type="evidence" value="ECO:0007669"/>
    <property type="project" value="InterPro"/>
</dbReference>
<evidence type="ECO:0000256" key="4">
    <source>
        <dbReference type="ARBA" id="ARBA00022989"/>
    </source>
</evidence>